<dbReference type="Proteomes" id="UP000190328">
    <property type="component" value="Unassembled WGS sequence"/>
</dbReference>
<proteinExistence type="inferred from homology"/>
<evidence type="ECO:0000313" key="14">
    <source>
        <dbReference type="Proteomes" id="UP000190328"/>
    </source>
</evidence>
<dbReference type="CDD" id="cd03225">
    <property type="entry name" value="ABC_cobalt_CbiO_domain1"/>
    <property type="match status" value="2"/>
</dbReference>
<evidence type="ECO:0000313" key="13">
    <source>
        <dbReference type="EMBL" id="SJZ37634.1"/>
    </source>
</evidence>
<dbReference type="PANTHER" id="PTHR43553">
    <property type="entry name" value="HEAVY METAL TRANSPORTER"/>
    <property type="match status" value="1"/>
</dbReference>
<feature type="domain" description="ABC transporter" evidence="12">
    <location>
        <begin position="298"/>
        <end position="522"/>
    </location>
</feature>
<keyword evidence="11" id="KW-0812">Transmembrane</keyword>
<dbReference type="GO" id="GO:0042626">
    <property type="term" value="F:ATPase-coupled transmembrane transporter activity"/>
    <property type="evidence" value="ECO:0007669"/>
    <property type="project" value="TreeGrafter"/>
</dbReference>
<dbReference type="GO" id="GO:0016887">
    <property type="term" value="F:ATP hydrolysis activity"/>
    <property type="evidence" value="ECO:0007669"/>
    <property type="project" value="InterPro"/>
</dbReference>
<reference evidence="13 14" key="1">
    <citation type="submission" date="2017-02" db="EMBL/GenBank/DDBJ databases">
        <authorList>
            <person name="Peterson S.W."/>
        </authorList>
    </citation>
    <scope>NUCLEOTIDE SEQUENCE [LARGE SCALE GENOMIC DNA]</scope>
    <source>
        <strain evidence="13 14">ATCC BAA-1030</strain>
    </source>
</reference>
<feature type="domain" description="ABC transporter" evidence="12">
    <location>
        <begin position="8"/>
        <end position="246"/>
    </location>
</feature>
<keyword evidence="9 11" id="KW-0472">Membrane</keyword>
<dbReference type="PROSITE" id="PS50893">
    <property type="entry name" value="ABC_TRANSPORTER_2"/>
    <property type="match status" value="2"/>
</dbReference>
<keyword evidence="14" id="KW-1185">Reference proteome</keyword>
<feature type="transmembrane region" description="Helical" evidence="11">
    <location>
        <begin position="814"/>
        <end position="837"/>
    </location>
</feature>
<dbReference type="Pfam" id="PF00005">
    <property type="entry name" value="ABC_tran"/>
    <property type="match status" value="2"/>
</dbReference>
<dbReference type="GO" id="GO:0043190">
    <property type="term" value="C:ATP-binding cassette (ABC) transporter complex"/>
    <property type="evidence" value="ECO:0007669"/>
    <property type="project" value="TreeGrafter"/>
</dbReference>
<feature type="transmembrane region" description="Helical" evidence="11">
    <location>
        <begin position="747"/>
        <end position="773"/>
    </location>
</feature>
<evidence type="ECO:0000256" key="11">
    <source>
        <dbReference type="SAM" id="Phobius"/>
    </source>
</evidence>
<dbReference type="InterPro" id="IPR003439">
    <property type="entry name" value="ABC_transporter-like_ATP-bd"/>
</dbReference>
<keyword evidence="11" id="KW-1133">Transmembrane helix</keyword>
<sequence>MATEESYIEIKDFSFTYPESSKRVLKDIRLSVKKGDFLLLMGNSGSGKTTLLRQLKPAIAPHGTKMGSVLIAGEQVQEMSAREQAEKIGFVMQIPENQIVTDKTWHELAFSMENLGFHPSKIRSRVAEMASFFGIQEWFHKDVSELSGGQKQKLALASIMTLNPDILLLDEPTSQLDPIAANEFLRMVEKIHKELGVTVIMIEHRLEEVLPMVNKIAVLENGEMQAVSPKRELLKTLKEKNSKLFWSLPASVQAWWATNTNSSPPISIQEGKKWFNTLSIRQQISTEKEKTHRQGNALSVKNLWFRYEQHTEDILRGVDLSVEKGTITAIVGGNGTGKSTFLSVLSGVYPASRGEITFFEQATNGKRIATLPQNPRSLFTQKTVLAELSEMGENSSVSFQKQVEQMVRLCDLQSILDNHPFDLSGGEQQRVALAKLLLLQPTVLLLDEPTKAFDGGFKKVFATILEKLKLQGITILMVSHDLEFVAEIANNCALFFDGKIVSSEETARFFSENQFYTTSANLIAREKLPTAITAREIVTSLGEEYPVFDTTLANEWELEANAFDLPEKVEGEKWSNKRSGLLAFSLVLFMLTSFYVSRNFDGLKTFLSGGAGANLMASDKGMLMKYGGILFSYIASMLAFFTTVVGKKERKEVLPPLLDKKEGIGKYSTLFFIITLVLTVFLGARILDVRNYALVSNLALLEVFLFSFLSFERKKIIARKLVMIAVLISIAVASRVAFFMLPQFKPMLAIVILSGIALGGEVGFITGAMSAIVSNIFFGQGPWTAWQMLSFALIGWLAGWLHQRKILSATPLSLAIFGGLSALFLYGVIMNISNVLIMQAMITKEMLIASLLQGLPFDLVHALATTFFLYVGSDGMLEKIHRTRKKYGI</sequence>
<feature type="transmembrane region" description="Helical" evidence="11">
    <location>
        <begin position="626"/>
        <end position="646"/>
    </location>
</feature>
<keyword evidence="6" id="KW-0547">Nucleotide-binding</keyword>
<evidence type="ECO:0000256" key="8">
    <source>
        <dbReference type="ARBA" id="ARBA00022967"/>
    </source>
</evidence>
<dbReference type="SUPFAM" id="SSF52540">
    <property type="entry name" value="P-loop containing nucleoside triphosphate hydrolases"/>
    <property type="match status" value="2"/>
</dbReference>
<dbReference type="SMART" id="SM00382">
    <property type="entry name" value="AAA"/>
    <property type="match status" value="2"/>
</dbReference>
<dbReference type="InterPro" id="IPR027417">
    <property type="entry name" value="P-loop_NTPase"/>
</dbReference>
<feature type="transmembrane region" description="Helical" evidence="11">
    <location>
        <begin position="692"/>
        <end position="709"/>
    </location>
</feature>
<dbReference type="InterPro" id="IPR050095">
    <property type="entry name" value="ECF_ABC_transporter_ATP-bd"/>
</dbReference>
<evidence type="ECO:0000256" key="1">
    <source>
        <dbReference type="ARBA" id="ARBA00004202"/>
    </source>
</evidence>
<comment type="function">
    <text evidence="10">Probably part of an ABC transporter complex. Responsible for energy coupling to the transport system.</text>
</comment>
<evidence type="ECO:0000256" key="7">
    <source>
        <dbReference type="ARBA" id="ARBA00022840"/>
    </source>
</evidence>
<protein>
    <submittedName>
        <fullName evidence="13">Energy-coupling factor transport system ATP-binding protein</fullName>
    </submittedName>
</protein>
<evidence type="ECO:0000256" key="9">
    <source>
        <dbReference type="ARBA" id="ARBA00023136"/>
    </source>
</evidence>
<evidence type="ECO:0000256" key="10">
    <source>
        <dbReference type="ARBA" id="ARBA00025157"/>
    </source>
</evidence>
<dbReference type="InterPro" id="IPR015856">
    <property type="entry name" value="ABC_transpr_CbiO/EcfA_su"/>
</dbReference>
<feature type="transmembrane region" description="Helical" evidence="11">
    <location>
        <begin position="580"/>
        <end position="597"/>
    </location>
</feature>
<dbReference type="GO" id="GO:0005524">
    <property type="term" value="F:ATP binding"/>
    <property type="evidence" value="ECO:0007669"/>
    <property type="project" value="UniProtKB-KW"/>
</dbReference>
<comment type="subcellular location">
    <subcellularLocation>
        <location evidence="1">Cell membrane</location>
        <topology evidence="1">Peripheral membrane protein</topology>
    </subcellularLocation>
</comment>
<feature type="transmembrane region" description="Helical" evidence="11">
    <location>
        <begin position="721"/>
        <end position="741"/>
    </location>
</feature>
<dbReference type="STRING" id="263852.SAMN02745116_00095"/>
<keyword evidence="4" id="KW-1003">Cell membrane</keyword>
<evidence type="ECO:0000256" key="2">
    <source>
        <dbReference type="ARBA" id="ARBA00005417"/>
    </source>
</evidence>
<feature type="transmembrane region" description="Helical" evidence="11">
    <location>
        <begin position="849"/>
        <end position="871"/>
    </location>
</feature>
<dbReference type="Gene3D" id="3.40.50.300">
    <property type="entry name" value="P-loop containing nucleotide triphosphate hydrolases"/>
    <property type="match status" value="2"/>
</dbReference>
<keyword evidence="3" id="KW-0813">Transport</keyword>
<name>A0A1T4K5C4_9ENTE</name>
<dbReference type="Pfam" id="PF07155">
    <property type="entry name" value="ECF-ribofla_trS"/>
    <property type="match status" value="1"/>
</dbReference>
<dbReference type="AlphaFoldDB" id="A0A1T4K5C4"/>
<accession>A0A1T4K5C4</accession>
<evidence type="ECO:0000256" key="5">
    <source>
        <dbReference type="ARBA" id="ARBA00022737"/>
    </source>
</evidence>
<dbReference type="PROSITE" id="PS00211">
    <property type="entry name" value="ABC_TRANSPORTER_1"/>
    <property type="match status" value="2"/>
</dbReference>
<dbReference type="PANTHER" id="PTHR43553:SF23">
    <property type="entry name" value="ABC TRANSPORTER ATP-BINDING COMPONENT"/>
    <property type="match status" value="1"/>
</dbReference>
<dbReference type="Gene3D" id="1.10.1760.20">
    <property type="match status" value="1"/>
</dbReference>
<evidence type="ECO:0000259" key="12">
    <source>
        <dbReference type="PROSITE" id="PS50893"/>
    </source>
</evidence>
<gene>
    <name evidence="13" type="ORF">SAMN02745116_00095</name>
</gene>
<evidence type="ECO:0000256" key="3">
    <source>
        <dbReference type="ARBA" id="ARBA00022448"/>
    </source>
</evidence>
<dbReference type="RefSeq" id="WP_078806067.1">
    <property type="nucleotide sequence ID" value="NZ_FUXI01000001.1"/>
</dbReference>
<evidence type="ECO:0000256" key="6">
    <source>
        <dbReference type="ARBA" id="ARBA00022741"/>
    </source>
</evidence>
<dbReference type="EMBL" id="FUXI01000001">
    <property type="protein sequence ID" value="SJZ37634.1"/>
    <property type="molecule type" value="Genomic_DNA"/>
</dbReference>
<organism evidence="13 14">
    <name type="scientific">Pilibacter termitis</name>
    <dbReference type="NCBI Taxonomy" id="263852"/>
    <lineage>
        <taxon>Bacteria</taxon>
        <taxon>Bacillati</taxon>
        <taxon>Bacillota</taxon>
        <taxon>Bacilli</taxon>
        <taxon>Lactobacillales</taxon>
        <taxon>Enterococcaceae</taxon>
        <taxon>Pilibacter</taxon>
    </lineage>
</organism>
<keyword evidence="8" id="KW-1278">Translocase</keyword>
<keyword evidence="5" id="KW-0677">Repeat</keyword>
<dbReference type="InterPro" id="IPR003593">
    <property type="entry name" value="AAA+_ATPase"/>
</dbReference>
<keyword evidence="7 13" id="KW-0067">ATP-binding</keyword>
<comment type="similarity">
    <text evidence="2">Belongs to the ABC transporter superfamily.</text>
</comment>
<feature type="transmembrane region" description="Helical" evidence="11">
    <location>
        <begin position="667"/>
        <end position="686"/>
    </location>
</feature>
<dbReference type="InterPro" id="IPR017871">
    <property type="entry name" value="ABC_transporter-like_CS"/>
</dbReference>
<evidence type="ECO:0000256" key="4">
    <source>
        <dbReference type="ARBA" id="ARBA00022475"/>
    </source>
</evidence>
<feature type="transmembrane region" description="Helical" evidence="11">
    <location>
        <begin position="785"/>
        <end position="802"/>
    </location>
</feature>
<dbReference type="InterPro" id="IPR009825">
    <property type="entry name" value="ECF_substrate-spec-like"/>
</dbReference>
<dbReference type="OrthoDB" id="501320at2"/>